<name>A0A4R5YHY7_9MICO</name>
<dbReference type="Pfam" id="PF16264">
    <property type="entry name" value="SatD"/>
    <property type="match status" value="1"/>
</dbReference>
<dbReference type="InterPro" id="IPR032580">
    <property type="entry name" value="SatD"/>
</dbReference>
<dbReference type="RefSeq" id="WP_133398240.1">
    <property type="nucleotide sequence ID" value="NZ_SMZX01000001.1"/>
</dbReference>
<evidence type="ECO:0000313" key="1">
    <source>
        <dbReference type="EMBL" id="TDL44915.1"/>
    </source>
</evidence>
<dbReference type="EMBL" id="SMZX01000001">
    <property type="protein sequence ID" value="TDL44915.1"/>
    <property type="molecule type" value="Genomic_DNA"/>
</dbReference>
<dbReference type="Proteomes" id="UP000295633">
    <property type="component" value="Unassembled WGS sequence"/>
</dbReference>
<evidence type="ECO:0000313" key="2">
    <source>
        <dbReference type="Proteomes" id="UP000295633"/>
    </source>
</evidence>
<dbReference type="AlphaFoldDB" id="A0A4R5YHY7"/>
<accession>A0A4R5YHY7</accession>
<comment type="caution">
    <text evidence="1">The sequence shown here is derived from an EMBL/GenBank/DDBJ whole genome shotgun (WGS) entry which is preliminary data.</text>
</comment>
<reference evidence="1 2" key="1">
    <citation type="submission" date="2019-03" db="EMBL/GenBank/DDBJ databases">
        <title>Genome Sequencing and Assembly of Various Microbes Isolated from Partially Reclaimed Soil and Acid Mine Drainage (AMD) Site.</title>
        <authorList>
            <person name="Steinbock B."/>
            <person name="Bechtold R."/>
            <person name="Sevigny J.L."/>
            <person name="Thomas D."/>
            <person name="Cuthill L.R."/>
            <person name="Aveiro Johannsen E.J."/>
            <person name="Thomas K."/>
            <person name="Ghosh A."/>
        </authorList>
    </citation>
    <scope>NUCLEOTIDE SEQUENCE [LARGE SCALE GENOMIC DNA]</scope>
    <source>
        <strain evidence="1 2">F-B2</strain>
    </source>
</reference>
<sequence>MPSHVAVIADIVGSRTLTDRAGAQRAIIASSRQVHADHPVSVSPLAATVGDEFQAVYPDLPAALASLLLLQLHLPEGIQLRFGLGVGAVDRVDDGITDGPGWWAARAAIEHAHRLQDRAVPHARTRIATEQGQDAVMTERIAYANAYVLARDELVSAMSGRTRRLTYGRCLGRTQRELAEAEGITQPAVSQALSAAGSAALVAGFTDLSTDPS</sequence>
<gene>
    <name evidence="1" type="ORF">E2R54_00020</name>
</gene>
<evidence type="ECO:0008006" key="3">
    <source>
        <dbReference type="Google" id="ProtNLM"/>
    </source>
</evidence>
<proteinExistence type="predicted"/>
<dbReference type="STRING" id="273677.BW34_02837"/>
<protein>
    <recommendedName>
        <fullName evidence="3">SatD family protein</fullName>
    </recommendedName>
</protein>
<organism evidence="1 2">
    <name type="scientific">Microbacterium oleivorans</name>
    <dbReference type="NCBI Taxonomy" id="273677"/>
    <lineage>
        <taxon>Bacteria</taxon>
        <taxon>Bacillati</taxon>
        <taxon>Actinomycetota</taxon>
        <taxon>Actinomycetes</taxon>
        <taxon>Micrococcales</taxon>
        <taxon>Microbacteriaceae</taxon>
        <taxon>Microbacterium</taxon>
    </lineage>
</organism>